<gene>
    <name evidence="4" type="ORF">ACFO0S_00435</name>
</gene>
<feature type="domain" description="Transposase TnpC homeodomain" evidence="3">
    <location>
        <begin position="37"/>
        <end position="106"/>
    </location>
</feature>
<dbReference type="RefSeq" id="WP_378138998.1">
    <property type="nucleotide sequence ID" value="NZ_JBHSEF010000006.1"/>
</dbReference>
<evidence type="ECO:0000313" key="4">
    <source>
        <dbReference type="EMBL" id="MFC4353528.1"/>
    </source>
</evidence>
<keyword evidence="1" id="KW-0175">Coiled coil</keyword>
<dbReference type="PANTHER" id="PTHR33678">
    <property type="entry name" value="BLL1576 PROTEIN"/>
    <property type="match status" value="1"/>
</dbReference>
<feature type="coiled-coil region" evidence="1">
    <location>
        <begin position="3"/>
        <end position="46"/>
    </location>
</feature>
<evidence type="ECO:0000313" key="5">
    <source>
        <dbReference type="Proteomes" id="UP001595733"/>
    </source>
</evidence>
<dbReference type="EMBL" id="JBHSEF010000006">
    <property type="protein sequence ID" value="MFC4353528.1"/>
    <property type="molecule type" value="Genomic_DNA"/>
</dbReference>
<evidence type="ECO:0000256" key="1">
    <source>
        <dbReference type="SAM" id="Coils"/>
    </source>
</evidence>
<protein>
    <submittedName>
        <fullName evidence="4">IS66 family transposase zinc-finger binding domain-containing protein</fullName>
    </submittedName>
</protein>
<organism evidence="4 5">
    <name type="scientific">Chryseomicrobium palamuruense</name>
    <dbReference type="NCBI Taxonomy" id="682973"/>
    <lineage>
        <taxon>Bacteria</taxon>
        <taxon>Bacillati</taxon>
        <taxon>Bacillota</taxon>
        <taxon>Bacilli</taxon>
        <taxon>Bacillales</taxon>
        <taxon>Caryophanaceae</taxon>
        <taxon>Chryseomicrobium</taxon>
    </lineage>
</organism>
<dbReference type="GO" id="GO:0008270">
    <property type="term" value="F:zinc ion binding"/>
    <property type="evidence" value="ECO:0007669"/>
    <property type="project" value="UniProtKB-KW"/>
</dbReference>
<keyword evidence="4" id="KW-0479">Metal-binding</keyword>
<evidence type="ECO:0000259" key="3">
    <source>
        <dbReference type="Pfam" id="PF13007"/>
    </source>
</evidence>
<evidence type="ECO:0000259" key="2">
    <source>
        <dbReference type="Pfam" id="PF13005"/>
    </source>
</evidence>
<accession>A0ABV8UQG2</accession>
<keyword evidence="4" id="KW-0862">Zinc</keyword>
<dbReference type="InterPro" id="IPR052344">
    <property type="entry name" value="Transposase-related"/>
</dbReference>
<dbReference type="Pfam" id="PF13005">
    <property type="entry name" value="zf-IS66"/>
    <property type="match status" value="1"/>
</dbReference>
<name>A0ABV8UQG2_9BACL</name>
<dbReference type="InterPro" id="IPR024474">
    <property type="entry name" value="Znf_dom_IS66"/>
</dbReference>
<feature type="domain" description="Transposase IS66 zinc-finger binding" evidence="2">
    <location>
        <begin position="114"/>
        <end position="158"/>
    </location>
</feature>
<reference evidence="5" key="1">
    <citation type="journal article" date="2019" name="Int. J. Syst. Evol. Microbiol.">
        <title>The Global Catalogue of Microorganisms (GCM) 10K type strain sequencing project: providing services to taxonomists for standard genome sequencing and annotation.</title>
        <authorList>
            <consortium name="The Broad Institute Genomics Platform"/>
            <consortium name="The Broad Institute Genome Sequencing Center for Infectious Disease"/>
            <person name="Wu L."/>
            <person name="Ma J."/>
        </authorList>
    </citation>
    <scope>NUCLEOTIDE SEQUENCE [LARGE SCALE GENOMIC DNA]</scope>
    <source>
        <strain evidence="5">CCUG 50353</strain>
    </source>
</reference>
<dbReference type="Pfam" id="PF13007">
    <property type="entry name" value="LZ_Tnp_IS66"/>
    <property type="match status" value="1"/>
</dbReference>
<comment type="caution">
    <text evidence="4">The sequence shown here is derived from an EMBL/GenBank/DDBJ whole genome shotgun (WGS) entry which is preliminary data.</text>
</comment>
<dbReference type="InterPro" id="IPR024463">
    <property type="entry name" value="Transposase_TnpC_homeodom"/>
</dbReference>
<feature type="non-terminal residue" evidence="4">
    <location>
        <position position="184"/>
    </location>
</feature>
<dbReference type="Proteomes" id="UP001595733">
    <property type="component" value="Unassembled WGS sequence"/>
</dbReference>
<proteinExistence type="predicted"/>
<keyword evidence="5" id="KW-1185">Reference proteome</keyword>
<sequence>MRKQDEKTKLTIEELEKKNAELERRNRELQADIEYYKQKYALLTAKKFGTSSEKTDKEQLELQLFNEAEISSTVLLEEPTLETISYTRKKKIGRADRLNELPVETIHYDLSDSEKVCSECDHSMHEMSTQVRKELKIIPAQVKVVEHVQHIYSCRNCETHAIKTPIKKAEMPKPVIKKGLASPS</sequence>
<keyword evidence="4" id="KW-0863">Zinc-finger</keyword>